<dbReference type="GO" id="GO:0003774">
    <property type="term" value="F:cytoskeletal motor activity"/>
    <property type="evidence" value="ECO:0007669"/>
    <property type="project" value="InterPro"/>
</dbReference>
<evidence type="ECO:0000256" key="9">
    <source>
        <dbReference type="SAM" id="Phobius"/>
    </source>
</evidence>
<evidence type="ECO:0000259" key="10">
    <source>
        <dbReference type="Pfam" id="PF01514"/>
    </source>
</evidence>
<organism evidence="12 13">
    <name type="scientific">Insulibacter thermoxylanivorax</name>
    <dbReference type="NCBI Taxonomy" id="2749268"/>
    <lineage>
        <taxon>Bacteria</taxon>
        <taxon>Bacillati</taxon>
        <taxon>Bacillota</taxon>
        <taxon>Bacilli</taxon>
        <taxon>Bacillales</taxon>
        <taxon>Paenibacillaceae</taxon>
        <taxon>Insulibacter</taxon>
    </lineage>
</organism>
<evidence type="ECO:0000256" key="4">
    <source>
        <dbReference type="ARBA" id="ARBA00022475"/>
    </source>
</evidence>
<name>A0A916QF01_9BACL</name>
<keyword evidence="8" id="KW-0975">Bacterial flagellum</keyword>
<dbReference type="PANTHER" id="PTHR30046">
    <property type="entry name" value="FLAGELLAR M-RING PROTEIN"/>
    <property type="match status" value="1"/>
</dbReference>
<dbReference type="GO" id="GO:0005886">
    <property type="term" value="C:plasma membrane"/>
    <property type="evidence" value="ECO:0007669"/>
    <property type="project" value="UniProtKB-SubCell"/>
</dbReference>
<feature type="transmembrane region" description="Helical" evidence="9">
    <location>
        <begin position="25"/>
        <end position="45"/>
    </location>
</feature>
<evidence type="ECO:0000256" key="6">
    <source>
        <dbReference type="ARBA" id="ARBA00022989"/>
    </source>
</evidence>
<reference evidence="12" key="1">
    <citation type="submission" date="2020-08" db="EMBL/GenBank/DDBJ databases">
        <authorList>
            <person name="Uke A."/>
            <person name="Chhe C."/>
            <person name="Baramee S."/>
            <person name="Kosugi A."/>
        </authorList>
    </citation>
    <scope>NUCLEOTIDE SEQUENCE</scope>
    <source>
        <strain evidence="12">DA-C8</strain>
    </source>
</reference>
<feature type="transmembrane region" description="Helical" evidence="9">
    <location>
        <begin position="452"/>
        <end position="474"/>
    </location>
</feature>
<keyword evidence="6 9" id="KW-1133">Transmembrane helix</keyword>
<sequence length="539" mass="59323">MNEKLIQYRRRAFEYWNRFSRTHKILIVAIVALMLITIAIVVYNASRTEYSVAFKNLDQADAAAIKNFLDERGIPYEFTPDMSAVGVPTSMVTEVKAAAIQQNLIHSGSIGFGIFRENIGSFGMTENQFQVLKVDALAGEIEKLLFEYQGVVKAKAVVNLPTESAFINTEKEQQASVAIQVRFEPGFRPEQKQIDSMYRTVQMTLPSLPMENIIIADPEGQLIPSFQEDESGSGAAITFSEQMRIKRQIEEDIRSNVEGLLRPIMGHDSVVASVFATVNFDKKNSVEHLVTPVNTVDQKGIEISLQEIQKSFTTEGAPSAGGIVGTGTGDIANYPAADAGGGVTNSEEFEQIVNYEVNRITNEIVRSPYAIMDLTINVGIEPPDPENPDSLTQEMRDAVQRLLVNIVGAALANNGVDYTQEQLEQKVLVFAQPFRGKEAPSAVDQGGAANAWWLYSLAGAAAALLIGGGAFAVARRRRAEAGDIEYIEEPITPTEVPAELPEEPEPLTQEAQIRQQLSNLARNKPEDFVNLLRTWLVDE</sequence>
<keyword evidence="12" id="KW-0966">Cell projection</keyword>
<evidence type="ECO:0000259" key="11">
    <source>
        <dbReference type="Pfam" id="PF08345"/>
    </source>
</evidence>
<dbReference type="AlphaFoldDB" id="A0A916QF01"/>
<dbReference type="Gene3D" id="3.30.300.30">
    <property type="match status" value="1"/>
</dbReference>
<comment type="caution">
    <text evidence="12">The sequence shown here is derived from an EMBL/GenBank/DDBJ whole genome shotgun (WGS) entry which is preliminary data.</text>
</comment>
<dbReference type="EMBL" id="BMAQ01000006">
    <property type="protein sequence ID" value="GFR37734.1"/>
    <property type="molecule type" value="Genomic_DNA"/>
</dbReference>
<dbReference type="PRINTS" id="PR01009">
    <property type="entry name" value="FLGMRINGFLIF"/>
</dbReference>
<dbReference type="InterPro" id="IPR045851">
    <property type="entry name" value="AMP-bd_C_sf"/>
</dbReference>
<evidence type="ECO:0000256" key="1">
    <source>
        <dbReference type="ARBA" id="ARBA00004117"/>
    </source>
</evidence>
<dbReference type="InterPro" id="IPR013556">
    <property type="entry name" value="Flag_M-ring_C"/>
</dbReference>
<protein>
    <submittedName>
        <fullName evidence="12">Flagellar M-ring protein</fullName>
    </submittedName>
</protein>
<accession>A0A916QF01</accession>
<evidence type="ECO:0000256" key="7">
    <source>
        <dbReference type="ARBA" id="ARBA00023136"/>
    </source>
</evidence>
<feature type="domain" description="Flagellar M-ring C-terminal" evidence="11">
    <location>
        <begin position="261"/>
        <end position="409"/>
    </location>
</feature>
<evidence type="ECO:0000313" key="13">
    <source>
        <dbReference type="Proteomes" id="UP000654993"/>
    </source>
</evidence>
<dbReference type="GO" id="GO:0009431">
    <property type="term" value="C:bacterial-type flagellum basal body, MS ring"/>
    <property type="evidence" value="ECO:0007669"/>
    <property type="project" value="InterPro"/>
</dbReference>
<comment type="subcellular location">
    <subcellularLocation>
        <location evidence="1">Bacterial flagellum basal body</location>
    </subcellularLocation>
    <subcellularLocation>
        <location evidence="2">Cell membrane</location>
        <topology evidence="2">Multi-pass membrane protein</topology>
    </subcellularLocation>
</comment>
<evidence type="ECO:0000256" key="3">
    <source>
        <dbReference type="ARBA" id="ARBA00007971"/>
    </source>
</evidence>
<keyword evidence="4" id="KW-1003">Cell membrane</keyword>
<dbReference type="InterPro" id="IPR006182">
    <property type="entry name" value="FliF_N_dom"/>
</dbReference>
<reference evidence="12" key="2">
    <citation type="journal article" date="2021" name="Data Brief">
        <title>Draft genome sequence data of the facultative, thermophilic, xylanolytic bacterium Paenibacillus sp. strain DA-C8.</title>
        <authorList>
            <person name="Chhe C."/>
            <person name="Uke A."/>
            <person name="Baramee S."/>
            <person name="Ungkulpasvich U."/>
            <person name="Tachaapaikoon C."/>
            <person name="Pason P."/>
            <person name="Waeonukul R."/>
            <person name="Ratanakhanokchai K."/>
            <person name="Kosugi A."/>
        </authorList>
    </citation>
    <scope>NUCLEOTIDE SEQUENCE</scope>
    <source>
        <strain evidence="12">DA-C8</strain>
    </source>
</reference>
<feature type="domain" description="Flagellar M-ring N-terminal" evidence="10">
    <location>
        <begin position="46"/>
        <end position="223"/>
    </location>
</feature>
<dbReference type="NCBIfam" id="TIGR00206">
    <property type="entry name" value="fliF"/>
    <property type="match status" value="1"/>
</dbReference>
<evidence type="ECO:0000256" key="2">
    <source>
        <dbReference type="ARBA" id="ARBA00004651"/>
    </source>
</evidence>
<dbReference type="GO" id="GO:0071973">
    <property type="term" value="P:bacterial-type flagellum-dependent cell motility"/>
    <property type="evidence" value="ECO:0007669"/>
    <property type="project" value="InterPro"/>
</dbReference>
<keyword evidence="12" id="KW-0969">Cilium</keyword>
<evidence type="ECO:0000313" key="12">
    <source>
        <dbReference type="EMBL" id="GFR37734.1"/>
    </source>
</evidence>
<comment type="similarity">
    <text evidence="3">Belongs to the FliF family.</text>
</comment>
<keyword evidence="7 9" id="KW-0472">Membrane</keyword>
<dbReference type="Pfam" id="PF01514">
    <property type="entry name" value="YscJ_FliF"/>
    <property type="match status" value="1"/>
</dbReference>
<keyword evidence="13" id="KW-1185">Reference proteome</keyword>
<dbReference type="Pfam" id="PF08345">
    <property type="entry name" value="YscJ_FliF_C"/>
    <property type="match status" value="1"/>
</dbReference>
<dbReference type="InterPro" id="IPR000067">
    <property type="entry name" value="FlgMring_FliF"/>
</dbReference>
<keyword evidence="12" id="KW-0282">Flagellum</keyword>
<evidence type="ECO:0000256" key="8">
    <source>
        <dbReference type="ARBA" id="ARBA00023143"/>
    </source>
</evidence>
<dbReference type="RefSeq" id="WP_200966005.1">
    <property type="nucleotide sequence ID" value="NZ_BMAQ01000006.1"/>
</dbReference>
<evidence type="ECO:0000256" key="5">
    <source>
        <dbReference type="ARBA" id="ARBA00022692"/>
    </source>
</evidence>
<gene>
    <name evidence="12" type="primary">fliF</name>
    <name evidence="12" type="ORF">PRECH8_10300</name>
</gene>
<keyword evidence="5 9" id="KW-0812">Transmembrane</keyword>
<dbReference type="Proteomes" id="UP000654993">
    <property type="component" value="Unassembled WGS sequence"/>
</dbReference>
<proteinExistence type="inferred from homology"/>
<dbReference type="PANTHER" id="PTHR30046:SF0">
    <property type="entry name" value="FLAGELLAR M-RING PROTEIN"/>
    <property type="match status" value="1"/>
</dbReference>
<dbReference type="InterPro" id="IPR043427">
    <property type="entry name" value="YscJ/FliF"/>
</dbReference>